<evidence type="ECO:0000256" key="1">
    <source>
        <dbReference type="SAM" id="MobiDB-lite"/>
    </source>
</evidence>
<dbReference type="PANTHER" id="PTHR35461">
    <property type="entry name" value="BNAANNG14610D PROTEIN"/>
    <property type="match status" value="1"/>
</dbReference>
<keyword evidence="3" id="KW-1185">Reference proteome</keyword>
<proteinExistence type="predicted"/>
<accession>A0A7N0U6Q1</accession>
<evidence type="ECO:0000313" key="2">
    <source>
        <dbReference type="EnsemblPlants" id="Kaladp0055s0488.1.v1.1.CDS.1"/>
    </source>
</evidence>
<organism evidence="2 3">
    <name type="scientific">Kalanchoe fedtschenkoi</name>
    <name type="common">Lavender scallops</name>
    <name type="synonym">South American air plant</name>
    <dbReference type="NCBI Taxonomy" id="63787"/>
    <lineage>
        <taxon>Eukaryota</taxon>
        <taxon>Viridiplantae</taxon>
        <taxon>Streptophyta</taxon>
        <taxon>Embryophyta</taxon>
        <taxon>Tracheophyta</taxon>
        <taxon>Spermatophyta</taxon>
        <taxon>Magnoliopsida</taxon>
        <taxon>eudicotyledons</taxon>
        <taxon>Gunneridae</taxon>
        <taxon>Pentapetalae</taxon>
        <taxon>Saxifragales</taxon>
        <taxon>Crassulaceae</taxon>
        <taxon>Kalanchoe</taxon>
    </lineage>
</organism>
<dbReference type="Gramene" id="Kaladp0055s0488.1.v1.1">
    <property type="protein sequence ID" value="Kaladp0055s0488.1.v1.1.CDS.1"/>
    <property type="gene ID" value="Kaladp0055s0488.v1.1"/>
</dbReference>
<reference evidence="2" key="1">
    <citation type="submission" date="2021-01" db="UniProtKB">
        <authorList>
            <consortium name="EnsemblPlants"/>
        </authorList>
    </citation>
    <scope>IDENTIFICATION</scope>
</reference>
<dbReference type="PANTHER" id="PTHR35461:SF3">
    <property type="entry name" value="OVATE DOMAIN-CONTAINING PROTEIN"/>
    <property type="match status" value="1"/>
</dbReference>
<name>A0A7N0U6Q1_KALFE</name>
<sequence>MLQKKLFRSTIKFFRSVFNRRVGYLNTFDAPSCCSVMRRRREGSSSFRDLEELYSSLTNHFEAAAANDSASAKCSTTRRRNKGAKKKVKIQTFDPDVRNPERRSSEIGPVGDQGDTGGRKEKGVDCLVLEMLKEMKSVDERNSEHLMDVEEVIFYYSLITSQTYLDIVNKFFVDLYIEFSDCRILPGSGSLPLDKDNV</sequence>
<protein>
    <submittedName>
        <fullName evidence="2">Uncharacterized protein</fullName>
    </submittedName>
</protein>
<evidence type="ECO:0000313" key="3">
    <source>
        <dbReference type="Proteomes" id="UP000594263"/>
    </source>
</evidence>
<dbReference type="Proteomes" id="UP000594263">
    <property type="component" value="Unplaced"/>
</dbReference>
<dbReference type="EnsemblPlants" id="Kaladp0055s0488.1.v1.1">
    <property type="protein sequence ID" value="Kaladp0055s0488.1.v1.1.CDS.1"/>
    <property type="gene ID" value="Kaladp0055s0488.v1.1"/>
</dbReference>
<feature type="region of interest" description="Disordered" evidence="1">
    <location>
        <begin position="97"/>
        <end position="118"/>
    </location>
</feature>
<dbReference type="AlphaFoldDB" id="A0A7N0U6Q1"/>